<feature type="transmembrane region" description="Helical" evidence="1">
    <location>
        <begin position="51"/>
        <end position="68"/>
    </location>
</feature>
<keyword evidence="1" id="KW-1133">Transmembrane helix</keyword>
<reference evidence="3" key="1">
    <citation type="submission" date="2017-09" db="EMBL/GenBank/DDBJ databases">
        <title>Luteimonas liuhanmingii sp.nov., isolated from the intestinal contents of Tibetan Plateau Pika in Yushu, Qinghai Province, China.</title>
        <authorList>
            <person name="Gui Z."/>
        </authorList>
    </citation>
    <scope>NUCLEOTIDE SEQUENCE [LARGE SCALE GENOMIC DNA]</scope>
    <source>
        <strain evidence="3">100111</strain>
    </source>
</reference>
<organism evidence="2 3">
    <name type="scientific">Luteimonas chenhongjianii</name>
    <dbReference type="NCBI Taxonomy" id="2006110"/>
    <lineage>
        <taxon>Bacteria</taxon>
        <taxon>Pseudomonadati</taxon>
        <taxon>Pseudomonadota</taxon>
        <taxon>Gammaproteobacteria</taxon>
        <taxon>Lysobacterales</taxon>
        <taxon>Lysobacteraceae</taxon>
        <taxon>Luteimonas</taxon>
    </lineage>
</organism>
<name>A0A290XDA4_9GAMM</name>
<gene>
    <name evidence="2" type="ORF">CNR27_05995</name>
</gene>
<keyword evidence="1" id="KW-0812">Transmembrane</keyword>
<dbReference type="Proteomes" id="UP000218968">
    <property type="component" value="Chromosome"/>
</dbReference>
<evidence type="ECO:0008006" key="4">
    <source>
        <dbReference type="Google" id="ProtNLM"/>
    </source>
</evidence>
<evidence type="ECO:0000313" key="3">
    <source>
        <dbReference type="Proteomes" id="UP000218968"/>
    </source>
</evidence>
<keyword evidence="1" id="KW-0472">Membrane</keyword>
<protein>
    <recommendedName>
        <fullName evidence="4">Transmembrane protein</fullName>
    </recommendedName>
</protein>
<dbReference type="AlphaFoldDB" id="A0A290XDA4"/>
<dbReference type="EMBL" id="CP023406">
    <property type="protein sequence ID" value="ATD67051.1"/>
    <property type="molecule type" value="Genomic_DNA"/>
</dbReference>
<evidence type="ECO:0000256" key="1">
    <source>
        <dbReference type="SAM" id="Phobius"/>
    </source>
</evidence>
<proteinExistence type="predicted"/>
<sequence>MLAARFALQPAMSSRQHPARTRRWPLAIGLLLLGSAGIAAAWILLADASGAQSSWMAVIAALDAAWLLRLARARPGMARALAGCAATLLAIVIANWGIVASQLARPMGMMPWESALKLGTHHAWTLASLANAPADLAWLGAGLLIALVLSR</sequence>
<accession>A0A290XDA4</accession>
<feature type="transmembrane region" description="Helical" evidence="1">
    <location>
        <begin position="24"/>
        <end position="45"/>
    </location>
</feature>
<evidence type="ECO:0000313" key="2">
    <source>
        <dbReference type="EMBL" id="ATD67051.1"/>
    </source>
</evidence>
<dbReference type="KEGG" id="lum:CNR27_05995"/>
<feature type="transmembrane region" description="Helical" evidence="1">
    <location>
        <begin position="124"/>
        <end position="149"/>
    </location>
</feature>
<keyword evidence="3" id="KW-1185">Reference proteome</keyword>
<feature type="transmembrane region" description="Helical" evidence="1">
    <location>
        <begin position="80"/>
        <end position="104"/>
    </location>
</feature>